<dbReference type="Pfam" id="PF14534">
    <property type="entry name" value="DUF4440"/>
    <property type="match status" value="1"/>
</dbReference>
<sequence>MTHPGAESARTLPTRARDVPAAFAERFNSGDARAVRELYEEGAVFVPESGAAVRGADAVARENAGFLGLGLPIAVRPRQVHVAGDVALLTVDWEIEGKASGTATDVVRRGEDGYWRYVIDSPFGGV</sequence>
<evidence type="ECO:0000259" key="1">
    <source>
        <dbReference type="Pfam" id="PF14534"/>
    </source>
</evidence>
<gene>
    <name evidence="3" type="ORF">CP977_03780</name>
    <name evidence="2" type="ORF">GCM10010497_27940</name>
</gene>
<dbReference type="InterPro" id="IPR032710">
    <property type="entry name" value="NTF2-like_dom_sf"/>
</dbReference>
<dbReference type="GeneID" id="95452885"/>
<dbReference type="Proteomes" id="UP000326029">
    <property type="component" value="Chromosome"/>
</dbReference>
<feature type="domain" description="DUF4440" evidence="1">
    <location>
        <begin position="21"/>
        <end position="116"/>
    </location>
</feature>
<dbReference type="Gene3D" id="3.10.450.50">
    <property type="match status" value="1"/>
</dbReference>
<reference evidence="3 4" key="2">
    <citation type="submission" date="2017-09" db="EMBL/GenBank/DDBJ databases">
        <authorList>
            <person name="Lee N."/>
            <person name="Cho B.-K."/>
        </authorList>
    </citation>
    <scope>NUCLEOTIDE SEQUENCE [LARGE SCALE GENOMIC DNA]</scope>
    <source>
        <strain evidence="3 4">ATCC 19740</strain>
    </source>
</reference>
<dbReference type="AlphaFoldDB" id="A0AAV4KI82"/>
<dbReference type="SUPFAM" id="SSF54427">
    <property type="entry name" value="NTF2-like"/>
    <property type="match status" value="1"/>
</dbReference>
<evidence type="ECO:0000313" key="2">
    <source>
        <dbReference type="EMBL" id="GGR24119.1"/>
    </source>
</evidence>
<dbReference type="EMBL" id="CP023693">
    <property type="protein sequence ID" value="QEV31396.1"/>
    <property type="molecule type" value="Genomic_DNA"/>
</dbReference>
<evidence type="ECO:0000313" key="3">
    <source>
        <dbReference type="EMBL" id="QEV31396.1"/>
    </source>
</evidence>
<dbReference type="Proteomes" id="UP000642014">
    <property type="component" value="Unassembled WGS sequence"/>
</dbReference>
<protein>
    <submittedName>
        <fullName evidence="3">DUF4440 domain-containing protein</fullName>
    </submittedName>
</protein>
<organism evidence="2 5">
    <name type="scientific">Streptomyces cinereoruber</name>
    <dbReference type="NCBI Taxonomy" id="67260"/>
    <lineage>
        <taxon>Bacteria</taxon>
        <taxon>Bacillati</taxon>
        <taxon>Actinomycetota</taxon>
        <taxon>Actinomycetes</taxon>
        <taxon>Kitasatosporales</taxon>
        <taxon>Streptomycetaceae</taxon>
        <taxon>Streptomyces</taxon>
    </lineage>
</organism>
<name>A0AAV4KI82_9ACTN</name>
<evidence type="ECO:0000313" key="4">
    <source>
        <dbReference type="Proteomes" id="UP000326029"/>
    </source>
</evidence>
<accession>A0AAV4KI82</accession>
<proteinExistence type="predicted"/>
<dbReference type="RefSeq" id="WP_152369605.1">
    <property type="nucleotide sequence ID" value="NZ_BMSJ01000004.1"/>
</dbReference>
<reference evidence="2" key="3">
    <citation type="submission" date="2023-08" db="EMBL/GenBank/DDBJ databases">
        <authorList>
            <person name="Sun Q."/>
            <person name="Ohkuma M."/>
        </authorList>
    </citation>
    <scope>NUCLEOTIDE SEQUENCE</scope>
    <source>
        <strain evidence="2">JCM 4205</strain>
    </source>
</reference>
<dbReference type="EMBL" id="BMSJ01000004">
    <property type="protein sequence ID" value="GGR24119.1"/>
    <property type="molecule type" value="Genomic_DNA"/>
</dbReference>
<keyword evidence="4" id="KW-1185">Reference proteome</keyword>
<dbReference type="InterPro" id="IPR027843">
    <property type="entry name" value="DUF4440"/>
</dbReference>
<evidence type="ECO:0000313" key="5">
    <source>
        <dbReference type="Proteomes" id="UP000642014"/>
    </source>
</evidence>
<reference evidence="2 5" key="1">
    <citation type="journal article" date="2014" name="Int. J. Syst. Evol. Microbiol.">
        <title>Complete genome sequence of Corynebacterium casei LMG S-19264T (=DSM 44701T), isolated from a smear-ripened cheese.</title>
        <authorList>
            <consortium name="US DOE Joint Genome Institute (JGI-PGF)"/>
            <person name="Walter F."/>
            <person name="Albersmeier A."/>
            <person name="Kalinowski J."/>
            <person name="Ruckert C."/>
        </authorList>
    </citation>
    <scope>NUCLEOTIDE SEQUENCE [LARGE SCALE GENOMIC DNA]</scope>
    <source>
        <strain evidence="2 5">JCM 4205</strain>
    </source>
</reference>